<organism evidence="1 2">
    <name type="scientific">Caballeronia novacaledonica</name>
    <dbReference type="NCBI Taxonomy" id="1544861"/>
    <lineage>
        <taxon>Bacteria</taxon>
        <taxon>Pseudomonadati</taxon>
        <taxon>Pseudomonadota</taxon>
        <taxon>Betaproteobacteria</taxon>
        <taxon>Burkholderiales</taxon>
        <taxon>Burkholderiaceae</taxon>
        <taxon>Caballeronia</taxon>
    </lineage>
</organism>
<protein>
    <submittedName>
        <fullName evidence="1">Uncharacterized protein</fullName>
    </submittedName>
</protein>
<dbReference type="OrthoDB" id="9857659at2"/>
<evidence type="ECO:0000313" key="1">
    <source>
        <dbReference type="EMBL" id="SPB16085.1"/>
    </source>
</evidence>
<dbReference type="Proteomes" id="UP000238169">
    <property type="component" value="Unassembled WGS sequence"/>
</dbReference>
<keyword evidence="2" id="KW-1185">Reference proteome</keyword>
<dbReference type="AlphaFoldDB" id="A0A2U3I7C1"/>
<accession>A0A2U3I7C1</accession>
<reference evidence="2" key="1">
    <citation type="submission" date="2018-01" db="EMBL/GenBank/DDBJ databases">
        <authorList>
            <person name="Peeters C."/>
        </authorList>
    </citation>
    <scope>NUCLEOTIDE SEQUENCE [LARGE SCALE GENOMIC DNA]</scope>
</reference>
<name>A0A2U3I7C1_9BURK</name>
<proteinExistence type="predicted"/>
<dbReference type="EMBL" id="OGTP01000010">
    <property type="protein sequence ID" value="SPB16085.1"/>
    <property type="molecule type" value="Genomic_DNA"/>
</dbReference>
<evidence type="ECO:0000313" key="2">
    <source>
        <dbReference type="Proteomes" id="UP000238169"/>
    </source>
</evidence>
<sequence>MKRDDAGPMIPRAWALHALVVSLSYQVRDELHGFVRGDLCIRERVTEDLLDIGHGTLRKREQLGKLTLTVHRDASGRRWFSLLEIANEMIDGRIARNMGKDVK</sequence>
<dbReference type="RefSeq" id="WP_106855679.1">
    <property type="nucleotide sequence ID" value="NZ_OGTP01000010.1"/>
</dbReference>
<gene>
    <name evidence="1" type="ORF">NOV72_03285</name>
</gene>